<dbReference type="EMBL" id="CM055099">
    <property type="protein sequence ID" value="KAJ7547864.1"/>
    <property type="molecule type" value="Genomic_DNA"/>
</dbReference>
<organism evidence="1 2">
    <name type="scientific">Diphasiastrum complanatum</name>
    <name type="common">Issler's clubmoss</name>
    <name type="synonym">Lycopodium complanatum</name>
    <dbReference type="NCBI Taxonomy" id="34168"/>
    <lineage>
        <taxon>Eukaryota</taxon>
        <taxon>Viridiplantae</taxon>
        <taxon>Streptophyta</taxon>
        <taxon>Embryophyta</taxon>
        <taxon>Tracheophyta</taxon>
        <taxon>Lycopodiopsida</taxon>
        <taxon>Lycopodiales</taxon>
        <taxon>Lycopodiaceae</taxon>
        <taxon>Lycopodioideae</taxon>
        <taxon>Diphasiastrum</taxon>
    </lineage>
</organism>
<reference evidence="2" key="1">
    <citation type="journal article" date="2024" name="Proc. Natl. Acad. Sci. U.S.A.">
        <title>Extraordinary preservation of gene collinearity over three hundred million years revealed in homosporous lycophytes.</title>
        <authorList>
            <person name="Li C."/>
            <person name="Wickell D."/>
            <person name="Kuo L.Y."/>
            <person name="Chen X."/>
            <person name="Nie B."/>
            <person name="Liao X."/>
            <person name="Peng D."/>
            <person name="Ji J."/>
            <person name="Jenkins J."/>
            <person name="Williams M."/>
            <person name="Shu S."/>
            <person name="Plott C."/>
            <person name="Barry K."/>
            <person name="Rajasekar S."/>
            <person name="Grimwood J."/>
            <person name="Han X."/>
            <person name="Sun S."/>
            <person name="Hou Z."/>
            <person name="He W."/>
            <person name="Dai G."/>
            <person name="Sun C."/>
            <person name="Schmutz J."/>
            <person name="Leebens-Mack J.H."/>
            <person name="Li F.W."/>
            <person name="Wang L."/>
        </authorList>
    </citation>
    <scope>NUCLEOTIDE SEQUENCE [LARGE SCALE GENOMIC DNA]</scope>
    <source>
        <strain evidence="2">cv. PW_Plant_1</strain>
    </source>
</reference>
<comment type="caution">
    <text evidence="1">The sequence shown here is derived from an EMBL/GenBank/DDBJ whole genome shotgun (WGS) entry which is preliminary data.</text>
</comment>
<dbReference type="Proteomes" id="UP001162992">
    <property type="component" value="Chromosome 8"/>
</dbReference>
<keyword evidence="2" id="KW-1185">Reference proteome</keyword>
<name>A0ACC2D0U6_DIPCM</name>
<evidence type="ECO:0000313" key="2">
    <source>
        <dbReference type="Proteomes" id="UP001162992"/>
    </source>
</evidence>
<gene>
    <name evidence="1" type="ORF">O6H91_08G107200</name>
</gene>
<protein>
    <submittedName>
        <fullName evidence="1">Uncharacterized protein</fullName>
    </submittedName>
</protein>
<sequence>MVSSNMAPSQMFVKCLNGRTRCLQFAKSSLPYEDLQSIVSDLEGVAPPYLRLVAGTMEFHSDISLVAGANNFFPSITVLLRLRGGKGGFGSLLRGAATKAGQKKTSNFDACRDMSGRRLRHVNAEKKLKEWKADVKERELEKVAEEFLKKERKKKHEDTGIVKDMEIFREATVRNMEEVESAVLSGLKESQRLGVNSKRKKVEALETAAKRACIWMAEGDEEFDEDEDAENEELSRSVDPAEKFQKKEVAECSQKKIVAECIDHTDEEASSSQQIIEPECIDHTREEAYSPQQISQAAVIFHTTSNCSNYCEEVELYSLNKEVQPIPDGSKIGFSKDIPDIENIHVPIMQNTSDKSGGTDASQLTKEANEEDVLIERPLNFDDFATAKDLEVLGLEKLKFELQACGLKCGGSLSERASRLFLLKTTPLEKLDKKHIAKLKIAGKSS</sequence>
<proteinExistence type="predicted"/>
<evidence type="ECO:0000313" key="1">
    <source>
        <dbReference type="EMBL" id="KAJ7547864.1"/>
    </source>
</evidence>
<accession>A0ACC2D0U6</accession>